<name>A0A9W4UNH1_9PLEO</name>
<comment type="caution">
    <text evidence="2">The sequence shown here is derived from an EMBL/GenBank/DDBJ whole genome shotgun (WGS) entry which is preliminary data.</text>
</comment>
<dbReference type="EMBL" id="CAOQHR010000009">
    <property type="protein sequence ID" value="CAI6339225.1"/>
    <property type="molecule type" value="Genomic_DNA"/>
</dbReference>
<proteinExistence type="predicted"/>
<dbReference type="AlphaFoldDB" id="A0A9W4UNH1"/>
<reference evidence="2" key="1">
    <citation type="submission" date="2023-01" db="EMBL/GenBank/DDBJ databases">
        <authorList>
            <person name="Van Ghelder C."/>
            <person name="Rancurel C."/>
        </authorList>
    </citation>
    <scope>NUCLEOTIDE SEQUENCE</scope>
    <source>
        <strain evidence="2">CNCM I-4278</strain>
    </source>
</reference>
<protein>
    <submittedName>
        <fullName evidence="2">Uncharacterized protein</fullName>
    </submittedName>
</protein>
<evidence type="ECO:0000313" key="2">
    <source>
        <dbReference type="EMBL" id="CAI6339225.1"/>
    </source>
</evidence>
<sequence>MNMTTSRHFPNHPTPDIPSTPHSTHTLTTPCNPQNQLTTTTIIIVIIAHPQPNLNPINPYIHPTIARYTLISPPHHAHLAIRISHPLI</sequence>
<feature type="region of interest" description="Disordered" evidence="1">
    <location>
        <begin position="1"/>
        <end position="33"/>
    </location>
</feature>
<evidence type="ECO:0000256" key="1">
    <source>
        <dbReference type="SAM" id="MobiDB-lite"/>
    </source>
</evidence>
<dbReference type="Proteomes" id="UP001152607">
    <property type="component" value="Unassembled WGS sequence"/>
</dbReference>
<gene>
    <name evidence="2" type="ORF">PDIGIT_LOCUS12376</name>
</gene>
<keyword evidence="3" id="KW-1185">Reference proteome</keyword>
<evidence type="ECO:0000313" key="3">
    <source>
        <dbReference type="Proteomes" id="UP001152607"/>
    </source>
</evidence>
<accession>A0A9W4UNH1</accession>
<feature type="compositionally biased region" description="Low complexity" evidence="1">
    <location>
        <begin position="19"/>
        <end position="30"/>
    </location>
</feature>
<organism evidence="2 3">
    <name type="scientific">Periconia digitata</name>
    <dbReference type="NCBI Taxonomy" id="1303443"/>
    <lineage>
        <taxon>Eukaryota</taxon>
        <taxon>Fungi</taxon>
        <taxon>Dikarya</taxon>
        <taxon>Ascomycota</taxon>
        <taxon>Pezizomycotina</taxon>
        <taxon>Dothideomycetes</taxon>
        <taxon>Pleosporomycetidae</taxon>
        <taxon>Pleosporales</taxon>
        <taxon>Massarineae</taxon>
        <taxon>Periconiaceae</taxon>
        <taxon>Periconia</taxon>
    </lineage>
</organism>